<sequence length="193" mass="20869">MTDVIEHIDAALGMAADIINRIPPDQLSANSLCPGWTVGFELNHLVGGMRIFAAELSGVPAERAHHDDWLENDPHAAFATAARLDRAAWHRGDALDTTIQLGFGPVPATMAARIHWTEVLVHGTDLAIATGQTELVDQEQCEQLLATMRTMNFDAFRQPGMFAAERPAPTGAAAHHRLLAFLGRELPLHATGS</sequence>
<evidence type="ECO:0000313" key="2">
    <source>
        <dbReference type="EMBL" id="MEU1952471.1"/>
    </source>
</evidence>
<dbReference type="Proteomes" id="UP001550628">
    <property type="component" value="Unassembled WGS sequence"/>
</dbReference>
<name>A0ABV2WNL4_9NOCA</name>
<dbReference type="Gene3D" id="1.20.120.450">
    <property type="entry name" value="dinb family like domain"/>
    <property type="match status" value="1"/>
</dbReference>
<dbReference type="Pfam" id="PF11716">
    <property type="entry name" value="MDMPI_N"/>
    <property type="match status" value="1"/>
</dbReference>
<accession>A0ABV2WNL4</accession>
<keyword evidence="3" id="KW-1185">Reference proteome</keyword>
<dbReference type="NCBIfam" id="TIGR03086">
    <property type="entry name" value="TIGR03086 family metal-binding protein"/>
    <property type="match status" value="1"/>
</dbReference>
<dbReference type="InterPro" id="IPR017520">
    <property type="entry name" value="CHP03086"/>
</dbReference>
<dbReference type="InterPro" id="IPR017517">
    <property type="entry name" value="Maleyloyr_isom"/>
</dbReference>
<dbReference type="RefSeq" id="WP_356955601.1">
    <property type="nucleotide sequence ID" value="NZ_JBEXYG010000002.1"/>
</dbReference>
<gene>
    <name evidence="2" type="ORF">ABZ510_11465</name>
</gene>
<dbReference type="InterPro" id="IPR024344">
    <property type="entry name" value="MDMPI_metal-binding"/>
</dbReference>
<organism evidence="2 3">
    <name type="scientific">Nocardia rhamnosiphila</name>
    <dbReference type="NCBI Taxonomy" id="426716"/>
    <lineage>
        <taxon>Bacteria</taxon>
        <taxon>Bacillati</taxon>
        <taxon>Actinomycetota</taxon>
        <taxon>Actinomycetes</taxon>
        <taxon>Mycobacteriales</taxon>
        <taxon>Nocardiaceae</taxon>
        <taxon>Nocardia</taxon>
    </lineage>
</organism>
<reference evidence="2 3" key="1">
    <citation type="submission" date="2024-06" db="EMBL/GenBank/DDBJ databases">
        <title>The Natural Products Discovery Center: Release of the First 8490 Sequenced Strains for Exploring Actinobacteria Biosynthetic Diversity.</title>
        <authorList>
            <person name="Kalkreuter E."/>
            <person name="Kautsar S.A."/>
            <person name="Yang D."/>
            <person name="Bader C.D."/>
            <person name="Teijaro C.N."/>
            <person name="Fluegel L."/>
            <person name="Davis C.M."/>
            <person name="Simpson J.R."/>
            <person name="Lauterbach L."/>
            <person name="Steele A.D."/>
            <person name="Gui C."/>
            <person name="Meng S."/>
            <person name="Li G."/>
            <person name="Viehrig K."/>
            <person name="Ye F."/>
            <person name="Su P."/>
            <person name="Kiefer A.F."/>
            <person name="Nichols A."/>
            <person name="Cepeda A.J."/>
            <person name="Yan W."/>
            <person name="Fan B."/>
            <person name="Jiang Y."/>
            <person name="Adhikari A."/>
            <person name="Zheng C.-J."/>
            <person name="Schuster L."/>
            <person name="Cowan T.M."/>
            <person name="Smanski M.J."/>
            <person name="Chevrette M.G."/>
            <person name="De Carvalho L.P.S."/>
            <person name="Shen B."/>
        </authorList>
    </citation>
    <scope>NUCLEOTIDE SEQUENCE [LARGE SCALE GENOMIC DNA]</scope>
    <source>
        <strain evidence="2 3">NPDC019708</strain>
    </source>
</reference>
<comment type="caution">
    <text evidence="2">The sequence shown here is derived from an EMBL/GenBank/DDBJ whole genome shotgun (WGS) entry which is preliminary data.</text>
</comment>
<proteinExistence type="predicted"/>
<feature type="domain" description="Mycothiol-dependent maleylpyruvate isomerase metal-binding" evidence="1">
    <location>
        <begin position="15"/>
        <end position="127"/>
    </location>
</feature>
<evidence type="ECO:0000259" key="1">
    <source>
        <dbReference type="Pfam" id="PF11716"/>
    </source>
</evidence>
<protein>
    <submittedName>
        <fullName evidence="2">TIGR03086 family metal-binding protein</fullName>
    </submittedName>
</protein>
<dbReference type="InterPro" id="IPR034660">
    <property type="entry name" value="DinB/YfiT-like"/>
</dbReference>
<dbReference type="EMBL" id="JBEYBF010000006">
    <property type="protein sequence ID" value="MEU1952471.1"/>
    <property type="molecule type" value="Genomic_DNA"/>
</dbReference>
<dbReference type="SUPFAM" id="SSF109854">
    <property type="entry name" value="DinB/YfiT-like putative metalloenzymes"/>
    <property type="match status" value="1"/>
</dbReference>
<evidence type="ECO:0000313" key="3">
    <source>
        <dbReference type="Proteomes" id="UP001550628"/>
    </source>
</evidence>
<dbReference type="NCBIfam" id="TIGR03083">
    <property type="entry name" value="maleylpyruvate isomerase family mycothiol-dependent enzyme"/>
    <property type="match status" value="1"/>
</dbReference>